<gene>
    <name evidence="2" type="primary">P0505H05.20</name>
</gene>
<evidence type="ECO:0000313" key="3">
    <source>
        <dbReference type="Proteomes" id="UP000000763"/>
    </source>
</evidence>
<feature type="compositionally biased region" description="Polar residues" evidence="1">
    <location>
        <begin position="52"/>
        <end position="68"/>
    </location>
</feature>
<organism evidence="2 3">
    <name type="scientific">Oryza sativa subsp. japonica</name>
    <name type="common">Rice</name>
    <dbReference type="NCBI Taxonomy" id="39947"/>
    <lineage>
        <taxon>Eukaryota</taxon>
        <taxon>Viridiplantae</taxon>
        <taxon>Streptophyta</taxon>
        <taxon>Embryophyta</taxon>
        <taxon>Tracheophyta</taxon>
        <taxon>Spermatophyta</taxon>
        <taxon>Magnoliopsida</taxon>
        <taxon>Liliopsida</taxon>
        <taxon>Poales</taxon>
        <taxon>Poaceae</taxon>
        <taxon>BOP clade</taxon>
        <taxon>Oryzoideae</taxon>
        <taxon>Oryzeae</taxon>
        <taxon>Oryzinae</taxon>
        <taxon>Oryza</taxon>
        <taxon>Oryza sativa</taxon>
    </lineage>
</organism>
<protein>
    <submittedName>
        <fullName evidence="2">Uncharacterized protein</fullName>
    </submittedName>
</protein>
<proteinExistence type="predicted"/>
<evidence type="ECO:0000313" key="2">
    <source>
        <dbReference type="EMBL" id="BAD25834.1"/>
    </source>
</evidence>
<feature type="region of interest" description="Disordered" evidence="1">
    <location>
        <begin position="52"/>
        <end position="74"/>
    </location>
</feature>
<dbReference type="EMBL" id="AP005312">
    <property type="protein sequence ID" value="BAD25834.1"/>
    <property type="molecule type" value="Genomic_DNA"/>
</dbReference>
<sequence length="119" mass="13542">MWSTIYHKHGGKKTDTYQETATTIYMHPASPVVVLRSILSIINPNQSWKRKITISNKKQPNQPTNRPVSSKPYRSYAYDDTQIRTYASIDRGGARCAVCLNNHHSMIFGRTATHECTMA</sequence>
<dbReference type="AlphaFoldDB" id="Q6H615"/>
<accession>Q6H615</accession>
<evidence type="ECO:0000256" key="1">
    <source>
        <dbReference type="SAM" id="MobiDB-lite"/>
    </source>
</evidence>
<reference evidence="3" key="1">
    <citation type="journal article" date="2005" name="Nature">
        <title>The map-based sequence of the rice genome.</title>
        <authorList>
            <consortium name="International rice genome sequencing project (IRGSP)"/>
            <person name="Matsumoto T."/>
            <person name="Wu J."/>
            <person name="Kanamori H."/>
            <person name="Katayose Y."/>
            <person name="Fujisawa M."/>
            <person name="Namiki N."/>
            <person name="Mizuno H."/>
            <person name="Yamamoto K."/>
            <person name="Antonio B.A."/>
            <person name="Baba T."/>
            <person name="Sakata K."/>
            <person name="Nagamura Y."/>
            <person name="Aoki H."/>
            <person name="Arikawa K."/>
            <person name="Arita K."/>
            <person name="Bito T."/>
            <person name="Chiden Y."/>
            <person name="Fujitsuka N."/>
            <person name="Fukunaka R."/>
            <person name="Hamada M."/>
            <person name="Harada C."/>
            <person name="Hayashi A."/>
            <person name="Hijishita S."/>
            <person name="Honda M."/>
            <person name="Hosokawa S."/>
            <person name="Ichikawa Y."/>
            <person name="Idonuma A."/>
            <person name="Iijima M."/>
            <person name="Ikeda M."/>
            <person name="Ikeno M."/>
            <person name="Ito K."/>
            <person name="Ito S."/>
            <person name="Ito T."/>
            <person name="Ito Y."/>
            <person name="Ito Y."/>
            <person name="Iwabuchi A."/>
            <person name="Kamiya K."/>
            <person name="Karasawa W."/>
            <person name="Kurita K."/>
            <person name="Katagiri S."/>
            <person name="Kikuta A."/>
            <person name="Kobayashi H."/>
            <person name="Kobayashi N."/>
            <person name="Machita K."/>
            <person name="Maehara T."/>
            <person name="Masukawa M."/>
            <person name="Mizubayashi T."/>
            <person name="Mukai Y."/>
            <person name="Nagasaki H."/>
            <person name="Nagata Y."/>
            <person name="Naito S."/>
            <person name="Nakashima M."/>
            <person name="Nakama Y."/>
            <person name="Nakamichi Y."/>
            <person name="Nakamura M."/>
            <person name="Meguro A."/>
            <person name="Negishi M."/>
            <person name="Ohta I."/>
            <person name="Ohta T."/>
            <person name="Okamoto M."/>
            <person name="Ono N."/>
            <person name="Saji S."/>
            <person name="Sakaguchi M."/>
            <person name="Sakai K."/>
            <person name="Shibata M."/>
            <person name="Shimokawa T."/>
            <person name="Song J."/>
            <person name="Takazaki Y."/>
            <person name="Terasawa K."/>
            <person name="Tsugane M."/>
            <person name="Tsuji K."/>
            <person name="Ueda S."/>
            <person name="Waki K."/>
            <person name="Yamagata H."/>
            <person name="Yamamoto M."/>
            <person name="Yamamoto S."/>
            <person name="Yamane H."/>
            <person name="Yoshiki S."/>
            <person name="Yoshihara R."/>
            <person name="Yukawa K."/>
            <person name="Zhong H."/>
            <person name="Yano M."/>
            <person name="Yuan Q."/>
            <person name="Ouyang S."/>
            <person name="Liu J."/>
            <person name="Jones K.M."/>
            <person name="Gansberger K."/>
            <person name="Moffat K."/>
            <person name="Hill J."/>
            <person name="Bera J."/>
            <person name="Fadrosh D."/>
            <person name="Jin S."/>
            <person name="Johri S."/>
            <person name="Kim M."/>
            <person name="Overton L."/>
            <person name="Reardon M."/>
            <person name="Tsitrin T."/>
            <person name="Vuong H."/>
            <person name="Weaver B."/>
            <person name="Ciecko A."/>
            <person name="Tallon L."/>
            <person name="Jackson J."/>
            <person name="Pai G."/>
            <person name="Aken S.V."/>
            <person name="Utterback T."/>
            <person name="Reidmuller S."/>
            <person name="Feldblyum T."/>
            <person name="Hsiao J."/>
            <person name="Zismann V."/>
            <person name="Iobst S."/>
            <person name="de Vazeille A.R."/>
            <person name="Buell C.R."/>
            <person name="Ying K."/>
            <person name="Li Y."/>
            <person name="Lu T."/>
            <person name="Huang Y."/>
            <person name="Zhao Q."/>
            <person name="Feng Q."/>
            <person name="Zhang L."/>
            <person name="Zhu J."/>
            <person name="Weng Q."/>
            <person name="Mu J."/>
            <person name="Lu Y."/>
            <person name="Fan D."/>
            <person name="Liu Y."/>
            <person name="Guan J."/>
            <person name="Zhang Y."/>
            <person name="Yu S."/>
            <person name="Liu X."/>
            <person name="Zhang Y."/>
            <person name="Hong G."/>
            <person name="Han B."/>
            <person name="Choisne N."/>
            <person name="Demange N."/>
            <person name="Orjeda G."/>
            <person name="Samain S."/>
            <person name="Cattolico L."/>
            <person name="Pelletier E."/>
            <person name="Couloux A."/>
            <person name="Segurens B."/>
            <person name="Wincker P."/>
            <person name="D'Hont A."/>
            <person name="Scarpelli C."/>
            <person name="Weissenbach J."/>
            <person name="Salanoubat M."/>
            <person name="Quetier F."/>
            <person name="Yu Y."/>
            <person name="Kim H.R."/>
            <person name="Rambo T."/>
            <person name="Currie J."/>
            <person name="Collura K."/>
            <person name="Luo M."/>
            <person name="Yang T."/>
            <person name="Ammiraju J.S.S."/>
            <person name="Engler F."/>
            <person name="Soderlund C."/>
            <person name="Wing R.A."/>
            <person name="Palmer L.E."/>
            <person name="de la Bastide M."/>
            <person name="Spiegel L."/>
            <person name="Nascimento L."/>
            <person name="Zutavern T."/>
            <person name="O'Shaughnessy A."/>
            <person name="Dike S."/>
            <person name="Dedhia N."/>
            <person name="Preston R."/>
            <person name="Balija V."/>
            <person name="McCombie W.R."/>
            <person name="Chow T."/>
            <person name="Chen H."/>
            <person name="Chung M."/>
            <person name="Chen C."/>
            <person name="Shaw J."/>
            <person name="Wu H."/>
            <person name="Hsiao K."/>
            <person name="Chao Y."/>
            <person name="Chu M."/>
            <person name="Cheng C."/>
            <person name="Hour A."/>
            <person name="Lee P."/>
            <person name="Lin S."/>
            <person name="Lin Y."/>
            <person name="Liou J."/>
            <person name="Liu S."/>
            <person name="Hsing Y."/>
            <person name="Raghuvanshi S."/>
            <person name="Mohanty A."/>
            <person name="Bharti A.K."/>
            <person name="Gaur A."/>
            <person name="Gupta V."/>
            <person name="Kumar D."/>
            <person name="Ravi V."/>
            <person name="Vij S."/>
            <person name="Kapur A."/>
            <person name="Khurana P."/>
            <person name="Khurana P."/>
            <person name="Khurana J.P."/>
            <person name="Tyagi A.K."/>
            <person name="Gaikwad K."/>
            <person name="Singh A."/>
            <person name="Dalal V."/>
            <person name="Srivastava S."/>
            <person name="Dixit A."/>
            <person name="Pal A.K."/>
            <person name="Ghazi I.A."/>
            <person name="Yadav M."/>
            <person name="Pandit A."/>
            <person name="Bhargava A."/>
            <person name="Sureshbabu K."/>
            <person name="Batra K."/>
            <person name="Sharma T.R."/>
            <person name="Mohapatra T."/>
            <person name="Singh N.K."/>
            <person name="Messing J."/>
            <person name="Nelson A.B."/>
            <person name="Fuks G."/>
            <person name="Kavchok S."/>
            <person name="Keizer G."/>
            <person name="Linton E."/>
            <person name="Llaca V."/>
            <person name="Song R."/>
            <person name="Tanyolac B."/>
            <person name="Young S."/>
            <person name="Ho-Il K."/>
            <person name="Hahn J.H."/>
            <person name="Sangsakoo G."/>
            <person name="Vanavichit A."/>
            <person name="de Mattos Luiz.A.T."/>
            <person name="Zimmer P.D."/>
            <person name="Malone G."/>
            <person name="Dellagostin O."/>
            <person name="de Oliveira A.C."/>
            <person name="Bevan M."/>
            <person name="Bancroft I."/>
            <person name="Minx P."/>
            <person name="Cordum H."/>
            <person name="Wilson R."/>
            <person name="Cheng Z."/>
            <person name="Jin W."/>
            <person name="Jiang J."/>
            <person name="Leong S.A."/>
            <person name="Iwama H."/>
            <person name="Gojobori T."/>
            <person name="Itoh T."/>
            <person name="Niimura Y."/>
            <person name="Fujii Y."/>
            <person name="Habara T."/>
            <person name="Sakai H."/>
            <person name="Sato Y."/>
            <person name="Wilson G."/>
            <person name="Kumar K."/>
            <person name="McCouch S."/>
            <person name="Juretic N."/>
            <person name="Hoen D."/>
            <person name="Wright S."/>
            <person name="Bruskiewich R."/>
            <person name="Bureau T."/>
            <person name="Miyao A."/>
            <person name="Hirochika H."/>
            <person name="Nishikawa T."/>
            <person name="Kadowaki K."/>
            <person name="Sugiura M."/>
            <person name="Burr B."/>
            <person name="Sasaki T."/>
        </authorList>
    </citation>
    <scope>NUCLEOTIDE SEQUENCE [LARGE SCALE GENOMIC DNA]</scope>
    <source>
        <strain evidence="3">cv. Nipponbare</strain>
    </source>
</reference>
<reference evidence="3" key="2">
    <citation type="journal article" date="2008" name="Nucleic Acids Res.">
        <title>The rice annotation project database (RAP-DB): 2008 update.</title>
        <authorList>
            <consortium name="The rice annotation project (RAP)"/>
        </authorList>
    </citation>
    <scope>GENOME REANNOTATION</scope>
    <source>
        <strain evidence="3">cv. Nipponbare</strain>
    </source>
</reference>
<dbReference type="Proteomes" id="UP000000763">
    <property type="component" value="Chromosome 9"/>
</dbReference>
<name>Q6H615_ORYSJ</name>